<dbReference type="Gene3D" id="1.20.120.1220">
    <property type="match status" value="1"/>
</dbReference>
<feature type="transmembrane region" description="Helical" evidence="1">
    <location>
        <begin position="91"/>
        <end position="115"/>
    </location>
</feature>
<evidence type="ECO:0000259" key="2">
    <source>
        <dbReference type="Pfam" id="PF01478"/>
    </source>
</evidence>
<keyword evidence="1" id="KW-0472">Membrane</keyword>
<evidence type="ECO:0000256" key="1">
    <source>
        <dbReference type="SAM" id="Phobius"/>
    </source>
</evidence>
<proteinExistence type="predicted"/>
<reference evidence="3" key="1">
    <citation type="submission" date="2020-10" db="EMBL/GenBank/DDBJ databases">
        <authorList>
            <person name="Gilroy R."/>
        </authorList>
    </citation>
    <scope>NUCLEOTIDE SEQUENCE</scope>
    <source>
        <strain evidence="3">CHK190-19873</strain>
    </source>
</reference>
<sequence>MKNLQSVLLVLLAAGAVRFDLREGRIPNGLILAGLGAGFVWQTIARGPAGILFFLGGVGLPVVFLWGLFFFRMIGAGDIKLLAAAGGLLGIGGSALCAAWAVGAGAVYALPFLVWRGELKKRLWYFWAYVYRYAQTREWKPYICGENVDSHFCFSVPVLISICFYVGGAY</sequence>
<evidence type="ECO:0000313" key="3">
    <source>
        <dbReference type="EMBL" id="HIS30033.1"/>
    </source>
</evidence>
<keyword evidence="1" id="KW-0812">Transmembrane</keyword>
<dbReference type="GO" id="GO:0004190">
    <property type="term" value="F:aspartic-type endopeptidase activity"/>
    <property type="evidence" value="ECO:0007669"/>
    <property type="project" value="InterPro"/>
</dbReference>
<accession>A0A9D1JIX0</accession>
<dbReference type="Proteomes" id="UP000823935">
    <property type="component" value="Unassembled WGS sequence"/>
</dbReference>
<feature type="transmembrane region" description="Helical" evidence="1">
    <location>
        <begin position="26"/>
        <end position="44"/>
    </location>
</feature>
<protein>
    <submittedName>
        <fullName evidence="3">Prepilin peptidase</fullName>
    </submittedName>
</protein>
<reference evidence="3" key="2">
    <citation type="journal article" date="2021" name="PeerJ">
        <title>Extensive microbial diversity within the chicken gut microbiome revealed by metagenomics and culture.</title>
        <authorList>
            <person name="Gilroy R."/>
            <person name="Ravi A."/>
            <person name="Getino M."/>
            <person name="Pursley I."/>
            <person name="Horton D.L."/>
            <person name="Alikhan N.F."/>
            <person name="Baker D."/>
            <person name="Gharbi K."/>
            <person name="Hall N."/>
            <person name="Watson M."/>
            <person name="Adriaenssens E.M."/>
            <person name="Foster-Nyarko E."/>
            <person name="Jarju S."/>
            <person name="Secka A."/>
            <person name="Antonio M."/>
            <person name="Oren A."/>
            <person name="Chaudhuri R.R."/>
            <person name="La Ragione R."/>
            <person name="Hildebrand F."/>
            <person name="Pallen M.J."/>
        </authorList>
    </citation>
    <scope>NUCLEOTIDE SEQUENCE</scope>
    <source>
        <strain evidence="3">CHK190-19873</strain>
    </source>
</reference>
<organism evidence="3 4">
    <name type="scientific">Candidatus Limivivens intestinipullorum</name>
    <dbReference type="NCBI Taxonomy" id="2840858"/>
    <lineage>
        <taxon>Bacteria</taxon>
        <taxon>Bacillati</taxon>
        <taxon>Bacillota</taxon>
        <taxon>Clostridia</taxon>
        <taxon>Lachnospirales</taxon>
        <taxon>Lachnospiraceae</taxon>
        <taxon>Lachnospiraceae incertae sedis</taxon>
        <taxon>Candidatus Limivivens</taxon>
    </lineage>
</organism>
<evidence type="ECO:0000313" key="4">
    <source>
        <dbReference type="Proteomes" id="UP000823935"/>
    </source>
</evidence>
<keyword evidence="1" id="KW-1133">Transmembrane helix</keyword>
<dbReference type="GO" id="GO:0016020">
    <property type="term" value="C:membrane"/>
    <property type="evidence" value="ECO:0007669"/>
    <property type="project" value="InterPro"/>
</dbReference>
<dbReference type="InterPro" id="IPR000045">
    <property type="entry name" value="Prepilin_IV_endopep_pep"/>
</dbReference>
<dbReference type="Pfam" id="PF01478">
    <property type="entry name" value="Peptidase_A24"/>
    <property type="match status" value="1"/>
</dbReference>
<name>A0A9D1JIX0_9FIRM</name>
<dbReference type="AlphaFoldDB" id="A0A9D1JIX0"/>
<gene>
    <name evidence="3" type="ORF">IAB44_00550</name>
</gene>
<dbReference type="EMBL" id="DVIQ01000003">
    <property type="protein sequence ID" value="HIS30033.1"/>
    <property type="molecule type" value="Genomic_DNA"/>
</dbReference>
<feature type="domain" description="Prepilin type IV endopeptidase peptidase" evidence="2">
    <location>
        <begin position="8"/>
        <end position="110"/>
    </location>
</feature>
<comment type="caution">
    <text evidence="3">The sequence shown here is derived from an EMBL/GenBank/DDBJ whole genome shotgun (WGS) entry which is preliminary data.</text>
</comment>
<feature type="transmembrane region" description="Helical" evidence="1">
    <location>
        <begin position="51"/>
        <end position="71"/>
    </location>
</feature>